<comment type="caution">
    <text evidence="2">The sequence shown here is derived from an EMBL/GenBank/DDBJ whole genome shotgun (WGS) entry which is preliminary data.</text>
</comment>
<sequence length="52" mass="5997">GDQNVVKMDPVITDGNNESLDQRTSRSYKPLVEDHRNRILDPETMTGHNESW</sequence>
<gene>
    <name evidence="2" type="ORF">HAX54_042153</name>
</gene>
<feature type="non-terminal residue" evidence="2">
    <location>
        <position position="1"/>
    </location>
</feature>
<proteinExistence type="predicted"/>
<dbReference type="EMBL" id="JACEIK010000617">
    <property type="protein sequence ID" value="MCD7459867.1"/>
    <property type="molecule type" value="Genomic_DNA"/>
</dbReference>
<name>A0ABS8SLW3_DATST</name>
<evidence type="ECO:0000313" key="3">
    <source>
        <dbReference type="Proteomes" id="UP000823775"/>
    </source>
</evidence>
<feature type="region of interest" description="Disordered" evidence="1">
    <location>
        <begin position="1"/>
        <end position="27"/>
    </location>
</feature>
<evidence type="ECO:0000313" key="2">
    <source>
        <dbReference type="EMBL" id="MCD7459867.1"/>
    </source>
</evidence>
<evidence type="ECO:0000256" key="1">
    <source>
        <dbReference type="SAM" id="MobiDB-lite"/>
    </source>
</evidence>
<keyword evidence="3" id="KW-1185">Reference proteome</keyword>
<accession>A0ABS8SLW3</accession>
<protein>
    <submittedName>
        <fullName evidence="2">Uncharacterized protein</fullName>
    </submittedName>
</protein>
<organism evidence="2 3">
    <name type="scientific">Datura stramonium</name>
    <name type="common">Jimsonweed</name>
    <name type="synonym">Common thornapple</name>
    <dbReference type="NCBI Taxonomy" id="4076"/>
    <lineage>
        <taxon>Eukaryota</taxon>
        <taxon>Viridiplantae</taxon>
        <taxon>Streptophyta</taxon>
        <taxon>Embryophyta</taxon>
        <taxon>Tracheophyta</taxon>
        <taxon>Spermatophyta</taxon>
        <taxon>Magnoliopsida</taxon>
        <taxon>eudicotyledons</taxon>
        <taxon>Gunneridae</taxon>
        <taxon>Pentapetalae</taxon>
        <taxon>asterids</taxon>
        <taxon>lamiids</taxon>
        <taxon>Solanales</taxon>
        <taxon>Solanaceae</taxon>
        <taxon>Solanoideae</taxon>
        <taxon>Datureae</taxon>
        <taxon>Datura</taxon>
    </lineage>
</organism>
<dbReference type="Proteomes" id="UP000823775">
    <property type="component" value="Unassembled WGS sequence"/>
</dbReference>
<reference evidence="2 3" key="1">
    <citation type="journal article" date="2021" name="BMC Genomics">
        <title>Datura genome reveals duplications of psychoactive alkaloid biosynthetic genes and high mutation rate following tissue culture.</title>
        <authorList>
            <person name="Rajewski A."/>
            <person name="Carter-House D."/>
            <person name="Stajich J."/>
            <person name="Litt A."/>
        </authorList>
    </citation>
    <scope>NUCLEOTIDE SEQUENCE [LARGE SCALE GENOMIC DNA]</scope>
    <source>
        <strain evidence="2">AR-01</strain>
    </source>
</reference>